<feature type="compositionally biased region" description="Basic residues" evidence="5">
    <location>
        <begin position="1"/>
        <end position="15"/>
    </location>
</feature>
<dbReference type="PANTHER" id="PTHR47506">
    <property type="entry name" value="TRANSCRIPTIONAL REGULATORY PROTEIN"/>
    <property type="match status" value="1"/>
</dbReference>
<dbReference type="InterPro" id="IPR009057">
    <property type="entry name" value="Homeodomain-like_sf"/>
</dbReference>
<dbReference type="RefSeq" id="WP_113885846.1">
    <property type="nucleotide sequence ID" value="NZ_QNSF01000047.1"/>
</dbReference>
<dbReference type="PRINTS" id="PR00455">
    <property type="entry name" value="HTHTETR"/>
</dbReference>
<dbReference type="Proteomes" id="UP000252731">
    <property type="component" value="Unassembled WGS sequence"/>
</dbReference>
<evidence type="ECO:0000256" key="5">
    <source>
        <dbReference type="SAM" id="MobiDB-lite"/>
    </source>
</evidence>
<evidence type="ECO:0000256" key="1">
    <source>
        <dbReference type="ARBA" id="ARBA00023015"/>
    </source>
</evidence>
<gene>
    <name evidence="7" type="ORF">DFO70_1472</name>
</gene>
<dbReference type="InterPro" id="IPR001647">
    <property type="entry name" value="HTH_TetR"/>
</dbReference>
<dbReference type="InterPro" id="IPR036271">
    <property type="entry name" value="Tet_transcr_reg_TetR-rel_C_sf"/>
</dbReference>
<reference evidence="7 8" key="1">
    <citation type="submission" date="2018-06" db="EMBL/GenBank/DDBJ databases">
        <title>Freshwater and sediment microbial communities from various areas in North America, analyzing microbe dynamics in response to fracking.</title>
        <authorList>
            <person name="Lamendella R."/>
        </authorList>
    </citation>
    <scope>NUCLEOTIDE SEQUENCE [LARGE SCALE GENOMIC DNA]</scope>
    <source>
        <strain evidence="7 8">14_TX</strain>
    </source>
</reference>
<feature type="domain" description="HTH tetR-type" evidence="6">
    <location>
        <begin position="19"/>
        <end position="79"/>
    </location>
</feature>
<dbReference type="InterPro" id="IPR011075">
    <property type="entry name" value="TetR_C"/>
</dbReference>
<organism evidence="7 8">
    <name type="scientific">Cytobacillus firmus</name>
    <name type="common">Bacillus firmus</name>
    <dbReference type="NCBI Taxonomy" id="1399"/>
    <lineage>
        <taxon>Bacteria</taxon>
        <taxon>Bacillati</taxon>
        <taxon>Bacillota</taxon>
        <taxon>Bacilli</taxon>
        <taxon>Bacillales</taxon>
        <taxon>Bacillaceae</taxon>
        <taxon>Cytobacillus</taxon>
    </lineage>
</organism>
<evidence type="ECO:0000313" key="7">
    <source>
        <dbReference type="EMBL" id="RBP84997.1"/>
    </source>
</evidence>
<dbReference type="SUPFAM" id="SSF46689">
    <property type="entry name" value="Homeodomain-like"/>
    <property type="match status" value="1"/>
</dbReference>
<accession>A0A366JDR3</accession>
<dbReference type="SUPFAM" id="SSF48498">
    <property type="entry name" value="Tetracyclin repressor-like, C-terminal domain"/>
    <property type="match status" value="1"/>
</dbReference>
<evidence type="ECO:0000259" key="6">
    <source>
        <dbReference type="PROSITE" id="PS50977"/>
    </source>
</evidence>
<dbReference type="OrthoDB" id="9812484at2"/>
<comment type="caution">
    <text evidence="7">The sequence shown here is derived from an EMBL/GenBank/DDBJ whole genome shotgun (WGS) entry which is preliminary data.</text>
</comment>
<keyword evidence="2 4" id="KW-0238">DNA-binding</keyword>
<proteinExistence type="predicted"/>
<sequence>MEKLNKARKSKHRLTKKGEETRDRIVSAAAKLMFEKGVAGTSVEDVQKEAQVGSSQIYHYFKEKRELVKAVIIYQTEKELTTQESLVIQLDSMEALKTWRDAMVQLQIERQCRGGCPIGSLASELSDIEPDARSKLEAGFMKWETFIRKGLIEMQKRGELGINANPSELALALLTTLQGGLLLTQVRKETLPLEVGLDSMLAHISSFII</sequence>
<dbReference type="GO" id="GO:0003677">
    <property type="term" value="F:DNA binding"/>
    <property type="evidence" value="ECO:0007669"/>
    <property type="project" value="UniProtKB-UniRule"/>
</dbReference>
<evidence type="ECO:0000256" key="2">
    <source>
        <dbReference type="ARBA" id="ARBA00023125"/>
    </source>
</evidence>
<keyword evidence="3" id="KW-0804">Transcription</keyword>
<dbReference type="PROSITE" id="PS50977">
    <property type="entry name" value="HTH_TETR_2"/>
    <property type="match status" value="1"/>
</dbReference>
<keyword evidence="1" id="KW-0805">Transcription regulation</keyword>
<dbReference type="Pfam" id="PF16925">
    <property type="entry name" value="TetR_C_13"/>
    <property type="match status" value="1"/>
</dbReference>
<evidence type="ECO:0000313" key="8">
    <source>
        <dbReference type="Proteomes" id="UP000252731"/>
    </source>
</evidence>
<name>A0A366JDR3_CYTFI</name>
<dbReference type="Gene3D" id="1.10.357.10">
    <property type="entry name" value="Tetracycline Repressor, domain 2"/>
    <property type="match status" value="1"/>
</dbReference>
<feature type="DNA-binding region" description="H-T-H motif" evidence="4">
    <location>
        <begin position="42"/>
        <end position="61"/>
    </location>
</feature>
<keyword evidence="8" id="KW-1185">Reference proteome</keyword>
<dbReference type="EMBL" id="QNSF01000047">
    <property type="protein sequence ID" value="RBP84997.1"/>
    <property type="molecule type" value="Genomic_DNA"/>
</dbReference>
<protein>
    <submittedName>
        <fullName evidence="7">TetR family transcriptional regulator</fullName>
    </submittedName>
</protein>
<dbReference type="Pfam" id="PF00440">
    <property type="entry name" value="TetR_N"/>
    <property type="match status" value="1"/>
</dbReference>
<dbReference type="AlphaFoldDB" id="A0A366JDR3"/>
<evidence type="ECO:0000256" key="4">
    <source>
        <dbReference type="PROSITE-ProRule" id="PRU00335"/>
    </source>
</evidence>
<feature type="region of interest" description="Disordered" evidence="5">
    <location>
        <begin position="1"/>
        <end position="20"/>
    </location>
</feature>
<evidence type="ECO:0000256" key="3">
    <source>
        <dbReference type="ARBA" id="ARBA00023163"/>
    </source>
</evidence>
<dbReference type="PANTHER" id="PTHR47506:SF3">
    <property type="entry name" value="HTH-TYPE TRANSCRIPTIONAL REGULATOR LMRA"/>
    <property type="match status" value="1"/>
</dbReference>